<dbReference type="InterPro" id="IPR013726">
    <property type="entry name" value="Mitofissin"/>
</dbReference>
<feature type="transmembrane region" description="Helical" evidence="1">
    <location>
        <begin position="6"/>
        <end position="24"/>
    </location>
</feature>
<dbReference type="SMART" id="SM00717">
    <property type="entry name" value="SANT"/>
    <property type="match status" value="4"/>
</dbReference>
<gene>
    <name evidence="4" type="ORF">GGI15_003257</name>
</gene>
<dbReference type="InterPro" id="IPR001005">
    <property type="entry name" value="SANT/Myb"/>
</dbReference>
<evidence type="ECO:0000259" key="2">
    <source>
        <dbReference type="PROSITE" id="PS50090"/>
    </source>
</evidence>
<keyword evidence="1" id="KW-1133">Transmembrane helix</keyword>
<name>A0A9W8HG32_9FUNG</name>
<dbReference type="InterPro" id="IPR050560">
    <property type="entry name" value="MYB_TF"/>
</dbReference>
<dbReference type="CDD" id="cd00167">
    <property type="entry name" value="SANT"/>
    <property type="match status" value="2"/>
</dbReference>
<dbReference type="PROSITE" id="PS50090">
    <property type="entry name" value="MYB_LIKE"/>
    <property type="match status" value="3"/>
</dbReference>
<dbReference type="Gene3D" id="1.10.10.60">
    <property type="entry name" value="Homeodomain-like"/>
    <property type="match status" value="3"/>
</dbReference>
<feature type="domain" description="Myb-like" evidence="2">
    <location>
        <begin position="142"/>
        <end position="196"/>
    </location>
</feature>
<keyword evidence="5" id="KW-1185">Reference proteome</keyword>
<feature type="domain" description="HTH myb-type" evidence="3">
    <location>
        <begin position="90"/>
        <end position="140"/>
    </location>
</feature>
<organism evidence="4 5">
    <name type="scientific">Coemansia interrupta</name>
    <dbReference type="NCBI Taxonomy" id="1126814"/>
    <lineage>
        <taxon>Eukaryota</taxon>
        <taxon>Fungi</taxon>
        <taxon>Fungi incertae sedis</taxon>
        <taxon>Zoopagomycota</taxon>
        <taxon>Kickxellomycotina</taxon>
        <taxon>Kickxellomycetes</taxon>
        <taxon>Kickxellales</taxon>
        <taxon>Kickxellaceae</taxon>
        <taxon>Coemansia</taxon>
    </lineage>
</organism>
<feature type="transmembrane region" description="Helical" evidence="1">
    <location>
        <begin position="45"/>
        <end position="67"/>
    </location>
</feature>
<dbReference type="GO" id="GO:0000981">
    <property type="term" value="F:DNA-binding transcription factor activity, RNA polymerase II-specific"/>
    <property type="evidence" value="ECO:0007669"/>
    <property type="project" value="TreeGrafter"/>
</dbReference>
<reference evidence="4" key="1">
    <citation type="submission" date="2022-07" db="EMBL/GenBank/DDBJ databases">
        <title>Phylogenomic reconstructions and comparative analyses of Kickxellomycotina fungi.</title>
        <authorList>
            <person name="Reynolds N.K."/>
            <person name="Stajich J.E."/>
            <person name="Barry K."/>
            <person name="Grigoriev I.V."/>
            <person name="Crous P."/>
            <person name="Smith M.E."/>
        </authorList>
    </citation>
    <scope>NUCLEOTIDE SEQUENCE</scope>
    <source>
        <strain evidence="4">BCRC 34489</strain>
    </source>
</reference>
<dbReference type="InterPro" id="IPR017930">
    <property type="entry name" value="Myb_dom"/>
</dbReference>
<comment type="caution">
    <text evidence="4">The sequence shown here is derived from an EMBL/GenBank/DDBJ whole genome shotgun (WGS) entry which is preliminary data.</text>
</comment>
<dbReference type="OrthoDB" id="2143914at2759"/>
<dbReference type="GO" id="GO:0005634">
    <property type="term" value="C:nucleus"/>
    <property type="evidence" value="ECO:0007669"/>
    <property type="project" value="TreeGrafter"/>
</dbReference>
<dbReference type="Proteomes" id="UP001140172">
    <property type="component" value="Unassembled WGS sequence"/>
</dbReference>
<keyword evidence="1" id="KW-0812">Transmembrane</keyword>
<dbReference type="GO" id="GO:0000978">
    <property type="term" value="F:RNA polymerase II cis-regulatory region sequence-specific DNA binding"/>
    <property type="evidence" value="ECO:0007669"/>
    <property type="project" value="TreeGrafter"/>
</dbReference>
<dbReference type="EMBL" id="JANBUM010000215">
    <property type="protein sequence ID" value="KAJ2781276.1"/>
    <property type="molecule type" value="Genomic_DNA"/>
</dbReference>
<dbReference type="Pfam" id="PF08520">
    <property type="entry name" value="Mitofissin"/>
    <property type="match status" value="1"/>
</dbReference>
<feature type="domain" description="Myb-like" evidence="2">
    <location>
        <begin position="216"/>
        <end position="290"/>
    </location>
</feature>
<feature type="domain" description="HTH myb-type" evidence="3">
    <location>
        <begin position="267"/>
        <end position="294"/>
    </location>
</feature>
<evidence type="ECO:0000313" key="4">
    <source>
        <dbReference type="EMBL" id="KAJ2781276.1"/>
    </source>
</evidence>
<feature type="domain" description="Myb-like" evidence="2">
    <location>
        <begin position="90"/>
        <end position="137"/>
    </location>
</feature>
<dbReference type="AlphaFoldDB" id="A0A9W8HG32"/>
<evidence type="ECO:0000313" key="5">
    <source>
        <dbReference type="Proteomes" id="UP001140172"/>
    </source>
</evidence>
<evidence type="ECO:0000256" key="1">
    <source>
        <dbReference type="SAM" id="Phobius"/>
    </source>
</evidence>
<accession>A0A9W8HG32</accession>
<dbReference type="InterPro" id="IPR009057">
    <property type="entry name" value="Homeodomain-like_sf"/>
</dbReference>
<dbReference type="Pfam" id="PF13921">
    <property type="entry name" value="Myb_DNA-bind_6"/>
    <property type="match status" value="1"/>
</dbReference>
<dbReference type="PROSITE" id="PS51294">
    <property type="entry name" value="HTH_MYB"/>
    <property type="match status" value="2"/>
</dbReference>
<evidence type="ECO:0000259" key="3">
    <source>
        <dbReference type="PROSITE" id="PS51294"/>
    </source>
</evidence>
<sequence length="510" mass="57859">MGLIGTLTHASFDILLVAVCLAGIRRSTGLTLRIGYFENKNYRSVLGFIVGAGENIFDVAAAFMAGYPSIFRRQDPRLPHGSDENPGHEKRIRWTAERDQRLQQLVEERGGLWNEIAKELGISGSSLKVRRRWEVLQPKLPGAWTKSEDSDLTQTIKGILELGYKPGDIGMWTKAAQTLKTDRSPRQCHIRWVRTLLPRQGIAVPFTRFEQIRAWRWSEAETSRLKLAVESIYRLSDPPLAVRTARKREPWLLVDKDTKANFPPHYWNAIAAQVGTRTASQCLTRWKNTSKRSKAKVPPKTTDVARRLAQLVAENGCRWSRFAETHFPEYRASDLRYMYTRWRRVETTFNVDLLTIDPFSIIRDYNGSSAMRPTGPDGNYDPNGPLKRVFKSGKSSFMTPYILALVNTGFRKKASGILRAMATINSSRGMSLSVESIEKLVSAVRQYQNDWVSISRETGLPIHTCRKYAHMLGNSLTSIKQDINDPEMNKIAKKHGWGPESPNALLNPES</sequence>
<keyword evidence="1" id="KW-0472">Membrane</keyword>
<dbReference type="SUPFAM" id="SSF46689">
    <property type="entry name" value="Homeodomain-like"/>
    <property type="match status" value="3"/>
</dbReference>
<dbReference type="PANTHER" id="PTHR45614">
    <property type="entry name" value="MYB PROTEIN-RELATED"/>
    <property type="match status" value="1"/>
</dbReference>
<proteinExistence type="predicted"/>
<protein>
    <submittedName>
        <fullName evidence="4">Uncharacterized protein</fullName>
    </submittedName>
</protein>